<dbReference type="InterPro" id="IPR008983">
    <property type="entry name" value="Tumour_necrosis_fac-like_dom"/>
</dbReference>
<dbReference type="InterPro" id="IPR001073">
    <property type="entry name" value="C1q_dom"/>
</dbReference>
<evidence type="ECO:0000256" key="2">
    <source>
        <dbReference type="ARBA" id="ARBA00022525"/>
    </source>
</evidence>
<evidence type="ECO:0000313" key="7">
    <source>
        <dbReference type="EMBL" id="KAK7115838.1"/>
    </source>
</evidence>
<feature type="coiled-coil region" evidence="4">
    <location>
        <begin position="159"/>
        <end position="200"/>
    </location>
</feature>
<evidence type="ECO:0000256" key="5">
    <source>
        <dbReference type="SAM" id="SignalP"/>
    </source>
</evidence>
<gene>
    <name evidence="7" type="ORF">V1264_001642</name>
</gene>
<dbReference type="GO" id="GO:0005576">
    <property type="term" value="C:extracellular region"/>
    <property type="evidence" value="ECO:0007669"/>
    <property type="project" value="UniProtKB-SubCell"/>
</dbReference>
<evidence type="ECO:0000313" key="8">
    <source>
        <dbReference type="Proteomes" id="UP001374579"/>
    </source>
</evidence>
<comment type="caution">
    <text evidence="7">The sequence shown here is derived from an EMBL/GenBank/DDBJ whole genome shotgun (WGS) entry which is preliminary data.</text>
</comment>
<keyword evidence="3 5" id="KW-0732">Signal</keyword>
<evidence type="ECO:0000256" key="1">
    <source>
        <dbReference type="ARBA" id="ARBA00004613"/>
    </source>
</evidence>
<keyword evidence="8" id="KW-1185">Reference proteome</keyword>
<proteinExistence type="predicted"/>
<dbReference type="Pfam" id="PF00386">
    <property type="entry name" value="C1q"/>
    <property type="match status" value="1"/>
</dbReference>
<feature type="signal peptide" evidence="5">
    <location>
        <begin position="1"/>
        <end position="18"/>
    </location>
</feature>
<dbReference type="PROSITE" id="PS50871">
    <property type="entry name" value="C1Q"/>
    <property type="match status" value="1"/>
</dbReference>
<dbReference type="PANTHER" id="PTHR22923">
    <property type="entry name" value="CEREBELLIN-RELATED"/>
    <property type="match status" value="1"/>
</dbReference>
<dbReference type="Proteomes" id="UP001374579">
    <property type="component" value="Unassembled WGS sequence"/>
</dbReference>
<dbReference type="SMART" id="SM00110">
    <property type="entry name" value="C1Q"/>
    <property type="match status" value="1"/>
</dbReference>
<dbReference type="InterPro" id="IPR050822">
    <property type="entry name" value="Cerebellin_Synaptic_Org"/>
</dbReference>
<name>A0AAN9C1L1_9CAEN</name>
<dbReference type="PRINTS" id="PR00007">
    <property type="entry name" value="COMPLEMNTC1Q"/>
</dbReference>
<comment type="subcellular location">
    <subcellularLocation>
        <location evidence="1">Secreted</location>
    </subcellularLocation>
</comment>
<evidence type="ECO:0000259" key="6">
    <source>
        <dbReference type="PROSITE" id="PS50871"/>
    </source>
</evidence>
<dbReference type="SUPFAM" id="SSF49842">
    <property type="entry name" value="TNF-like"/>
    <property type="match status" value="1"/>
</dbReference>
<organism evidence="7 8">
    <name type="scientific">Littorina saxatilis</name>
    <dbReference type="NCBI Taxonomy" id="31220"/>
    <lineage>
        <taxon>Eukaryota</taxon>
        <taxon>Metazoa</taxon>
        <taxon>Spiralia</taxon>
        <taxon>Lophotrochozoa</taxon>
        <taxon>Mollusca</taxon>
        <taxon>Gastropoda</taxon>
        <taxon>Caenogastropoda</taxon>
        <taxon>Littorinimorpha</taxon>
        <taxon>Littorinoidea</taxon>
        <taxon>Littorinidae</taxon>
        <taxon>Littorina</taxon>
    </lineage>
</organism>
<dbReference type="EMBL" id="JBAMIC010000001">
    <property type="protein sequence ID" value="KAK7115838.1"/>
    <property type="molecule type" value="Genomic_DNA"/>
</dbReference>
<dbReference type="AlphaFoldDB" id="A0AAN9C1L1"/>
<protein>
    <recommendedName>
        <fullName evidence="6">C1q domain-containing protein</fullName>
    </recommendedName>
</protein>
<sequence>MMSKIVCFCSLLLAVTHGMQFTITPATFVPGVTSSVNMRCNVLNSGSELTQLLLIQLDVIDRGNVVPVVTFTPGGGSQVSEVGLAAKVKVDGQENQFQNINGSYLSVTFPFPAVGVSGNYTCVVSGLSVNGLLTRYTQDAALNVGAAVDELPRFMTAHVVELRTLIETLKNNKIALTTEAAQLRQQEQNISAELSLLETEYTTLTTEMTALRSRASQLSSLLNDPIADLDHLSSVRPGMKVAFHAAMSSLGATTAVLSTPLIFDHVVTNEGQGYSPITGAFRAPVTGTYTFTVSVQAGSGQRDSELSIMMGKTILQTMHMSDDIDYQHSTTTTIAHVPAGSEVTCEFTWLKGLPGYVGSTQANAPYVTAFTGYILW</sequence>
<dbReference type="Gene3D" id="2.60.120.40">
    <property type="match status" value="1"/>
</dbReference>
<keyword evidence="2" id="KW-0964">Secreted</keyword>
<evidence type="ECO:0000256" key="3">
    <source>
        <dbReference type="ARBA" id="ARBA00022729"/>
    </source>
</evidence>
<feature type="domain" description="C1q" evidence="6">
    <location>
        <begin position="236"/>
        <end position="376"/>
    </location>
</feature>
<keyword evidence="4" id="KW-0175">Coiled coil</keyword>
<feature type="chain" id="PRO_5042857385" description="C1q domain-containing protein" evidence="5">
    <location>
        <begin position="19"/>
        <end position="376"/>
    </location>
</feature>
<accession>A0AAN9C1L1</accession>
<evidence type="ECO:0000256" key="4">
    <source>
        <dbReference type="SAM" id="Coils"/>
    </source>
</evidence>
<dbReference type="PANTHER" id="PTHR22923:SF116">
    <property type="entry name" value="C1Q DOMAIN-CONTAINING PROTEIN"/>
    <property type="match status" value="1"/>
</dbReference>
<reference evidence="7 8" key="1">
    <citation type="submission" date="2024-02" db="EMBL/GenBank/DDBJ databases">
        <title>Chromosome-scale genome assembly of the rough periwinkle Littorina saxatilis.</title>
        <authorList>
            <person name="De Jode A."/>
            <person name="Faria R."/>
            <person name="Formenti G."/>
            <person name="Sims Y."/>
            <person name="Smith T.P."/>
            <person name="Tracey A."/>
            <person name="Wood J.M.D."/>
            <person name="Zagrodzka Z.B."/>
            <person name="Johannesson K."/>
            <person name="Butlin R.K."/>
            <person name="Leder E.H."/>
        </authorList>
    </citation>
    <scope>NUCLEOTIDE SEQUENCE [LARGE SCALE GENOMIC DNA]</scope>
    <source>
        <strain evidence="7">Snail1</strain>
        <tissue evidence="7">Muscle</tissue>
    </source>
</reference>